<dbReference type="EMBL" id="GGEC01086760">
    <property type="protein sequence ID" value="MBX67244.1"/>
    <property type="molecule type" value="Transcribed_RNA"/>
</dbReference>
<protein>
    <submittedName>
        <fullName evidence="1">Uncharacterized protein</fullName>
    </submittedName>
</protein>
<sequence length="18" mass="2217">MYDLLLLIFIWVSCNLFL</sequence>
<reference evidence="1" key="1">
    <citation type="submission" date="2018-02" db="EMBL/GenBank/DDBJ databases">
        <title>Rhizophora mucronata_Transcriptome.</title>
        <authorList>
            <person name="Meera S.P."/>
            <person name="Sreeshan A."/>
            <person name="Augustine A."/>
        </authorList>
    </citation>
    <scope>NUCLEOTIDE SEQUENCE</scope>
    <source>
        <tissue evidence="1">Leaf</tissue>
    </source>
</reference>
<organism evidence="1">
    <name type="scientific">Rhizophora mucronata</name>
    <name type="common">Asiatic mangrove</name>
    <dbReference type="NCBI Taxonomy" id="61149"/>
    <lineage>
        <taxon>Eukaryota</taxon>
        <taxon>Viridiplantae</taxon>
        <taxon>Streptophyta</taxon>
        <taxon>Embryophyta</taxon>
        <taxon>Tracheophyta</taxon>
        <taxon>Spermatophyta</taxon>
        <taxon>Magnoliopsida</taxon>
        <taxon>eudicotyledons</taxon>
        <taxon>Gunneridae</taxon>
        <taxon>Pentapetalae</taxon>
        <taxon>rosids</taxon>
        <taxon>fabids</taxon>
        <taxon>Malpighiales</taxon>
        <taxon>Rhizophoraceae</taxon>
        <taxon>Rhizophora</taxon>
    </lineage>
</organism>
<proteinExistence type="predicted"/>
<dbReference type="AlphaFoldDB" id="A0A2P2QJX7"/>
<evidence type="ECO:0000313" key="1">
    <source>
        <dbReference type="EMBL" id="MBX67244.1"/>
    </source>
</evidence>
<name>A0A2P2QJX7_RHIMU</name>
<accession>A0A2P2QJX7</accession>